<gene>
    <name evidence="2" type="ORF">GCM10008943_33570</name>
</gene>
<dbReference type="Proteomes" id="UP001424441">
    <property type="component" value="Unassembled WGS sequence"/>
</dbReference>
<reference evidence="2 3" key="1">
    <citation type="journal article" date="2019" name="Int. J. Syst. Evol. Microbiol.">
        <title>The Global Catalogue of Microorganisms (GCM) 10K type strain sequencing project: providing services to taxonomists for standard genome sequencing and annotation.</title>
        <authorList>
            <consortium name="The Broad Institute Genomics Platform"/>
            <consortium name="The Broad Institute Genome Sequencing Center for Infectious Disease"/>
            <person name="Wu L."/>
            <person name="Ma J."/>
        </authorList>
    </citation>
    <scope>NUCLEOTIDE SEQUENCE [LARGE SCALE GENOMIC DNA]</scope>
    <source>
        <strain evidence="2 3">JCM 15115</strain>
    </source>
</reference>
<sequence>MRLTLQHIIGALIGGAVSGLFFYALGIHNGKQQAALKAAQAVTQAIQSMAGINETINNIGGFALCVELGGCATSASNCAGRPKISLKPETAVYVAKNDKQAGNDIAGHNAYGQKAGCW</sequence>
<protein>
    <submittedName>
        <fullName evidence="2">Uncharacterized protein</fullName>
    </submittedName>
</protein>
<evidence type="ECO:0000256" key="1">
    <source>
        <dbReference type="SAM" id="Phobius"/>
    </source>
</evidence>
<proteinExistence type="predicted"/>
<dbReference type="RefSeq" id="WP_343808408.1">
    <property type="nucleotide sequence ID" value="NZ_BAAADE010000020.1"/>
</dbReference>
<accession>A0ABN1GPM8</accession>
<feature type="transmembrane region" description="Helical" evidence="1">
    <location>
        <begin position="6"/>
        <end position="27"/>
    </location>
</feature>
<evidence type="ECO:0000313" key="2">
    <source>
        <dbReference type="EMBL" id="GAA0615902.1"/>
    </source>
</evidence>
<keyword evidence="1" id="KW-0812">Transmembrane</keyword>
<name>A0ABN1GPM8_9HYPH</name>
<comment type="caution">
    <text evidence="2">The sequence shown here is derived from an EMBL/GenBank/DDBJ whole genome shotgun (WGS) entry which is preliminary data.</text>
</comment>
<dbReference type="EMBL" id="BAAADE010000020">
    <property type="protein sequence ID" value="GAA0615902.1"/>
    <property type="molecule type" value="Genomic_DNA"/>
</dbReference>
<keyword evidence="3" id="KW-1185">Reference proteome</keyword>
<keyword evidence="1" id="KW-0472">Membrane</keyword>
<keyword evidence="1" id="KW-1133">Transmembrane helix</keyword>
<organism evidence="2 3">
    <name type="scientific">Paenochrobactrum glaciei</name>
    <dbReference type="NCBI Taxonomy" id="486407"/>
    <lineage>
        <taxon>Bacteria</taxon>
        <taxon>Pseudomonadati</taxon>
        <taxon>Pseudomonadota</taxon>
        <taxon>Alphaproteobacteria</taxon>
        <taxon>Hyphomicrobiales</taxon>
        <taxon>Brucellaceae</taxon>
        <taxon>Paenochrobactrum</taxon>
    </lineage>
</organism>
<evidence type="ECO:0000313" key="3">
    <source>
        <dbReference type="Proteomes" id="UP001424441"/>
    </source>
</evidence>